<gene>
    <name evidence="2" type="ORF">VNI00_002714</name>
</gene>
<feature type="region of interest" description="Disordered" evidence="1">
    <location>
        <begin position="1135"/>
        <end position="1159"/>
    </location>
</feature>
<evidence type="ECO:0000256" key="1">
    <source>
        <dbReference type="SAM" id="MobiDB-lite"/>
    </source>
</evidence>
<sequence length="1229" mass="138119">MNNSRRVGGRAAKENLSYSSVMTSQHEDVDMKPTAIAQFSQSDIPATFNMSIFLSPVDVLSSSLDDSNKERITIHDLVDAYSVMASALKTIILQNRNTETSFIDIGPIKSCLSLFVCAMRRDVKRVLYSPFNEDEISTNGLTSRQIRCAKDLSILSHHALRVLSQLLSFRFFLPTFKIKQLTSFYDDILTILQANSLPTPNPSRTHGLLLWILQTQQLPASILVSRKERLQRVVSEALDGAFGREQFQADGLKIIASHLRRPEKELHQLFSDCFNTTLSLLCSPTPYLRLRAADTLSAFAFAKLTNLTDDAPLSHALQRFLASGENTLKPFLKNALTCKTPSHYSEGPIWACVVLASLIILIDRSIFGNDTLIGPLAKLLELGSKHDRQAICVLSHRLWNCLVWTFSRVQLNSQNEKMWRQVLGFIQQAPGHGTGHALAYVLGTIAPSDDVEATAYITDILDTIDMMLKSKYESTQAEGEELLARLLHALRDLEPLPTLLDTSVILARELFDGKLIDLGLKNLDNVVESMAPVSLSYVRPLTDQEILYHWDELLRLWTIIIRRILKKKNPDFPRKLMDMYQQLLLVKSQLSQGRFHLAANMALIDEADAIAVDFIHTNVSEDRQLIQIQLVRQLWHTTTLVFNDETLVHASKSMLHAVVPKFRIEQEIVMNSFLSLYQELRPDTQDWTFVARSLQGRGCNWDALTAFGRCASIHNLANADNIETWVRLVREARLPADATVHALWVGLQTEAGDKPSLYPELIYPLFLAIDLSRPPSKDQEILHDMLMVLYPPTVENMQLSLAYVALAGQIVASIAIDDVVSFLSMCSPCFTLWFEDKSKSIADADYNRVIVPLYSRIIERLEHLEPTAEIIANLGNMLVSPMGRCPAPGTTSDDFQRYWTATYHHRKAKFYSHYPDELKRCLRDFEMVYGWKLAEGFSQTTNSQVQVKQSDNAPVDRLSVQNPEYIVPETPPSQLNDFEYINGGDLYTGMDVDVAVGAAKVGLLQLQRNESQDSDVFPSTSSPPSARKRKSLTDHAVPPPKAAHTSSPSQGTRATTLSRKKRKTMVLDCVQIPMRHAQATFESQLMTPDPSRPNSTSPFRTALLSQGQEEEEDFSWEDGNVSISDVRELQLDAKKEPALASDSNISSSQPKRSVKCHTEPVLTSPSVRASPMRRTKTTSASLLELQRVYQTFTEARGTLPIEELRQASKLVSSLRAAIDEQLERQREPS</sequence>
<comment type="caution">
    <text evidence="2">The sequence shown here is derived from an EMBL/GenBank/DDBJ whole genome shotgun (WGS) entry which is preliminary data.</text>
</comment>
<feature type="compositionally biased region" description="Polar residues" evidence="1">
    <location>
        <begin position="1044"/>
        <end position="1057"/>
    </location>
</feature>
<evidence type="ECO:0000313" key="3">
    <source>
        <dbReference type="Proteomes" id="UP001383192"/>
    </source>
</evidence>
<dbReference type="InterPro" id="IPR016024">
    <property type="entry name" value="ARM-type_fold"/>
</dbReference>
<feature type="region of interest" description="Disordered" evidence="1">
    <location>
        <begin position="1080"/>
        <end position="1099"/>
    </location>
</feature>
<dbReference type="SUPFAM" id="SSF48371">
    <property type="entry name" value="ARM repeat"/>
    <property type="match status" value="1"/>
</dbReference>
<evidence type="ECO:0000313" key="2">
    <source>
        <dbReference type="EMBL" id="KAK7056996.1"/>
    </source>
</evidence>
<keyword evidence="3" id="KW-1185">Reference proteome</keyword>
<accession>A0AAW0DVZ6</accession>
<feature type="compositionally biased region" description="Polar residues" evidence="1">
    <location>
        <begin position="1141"/>
        <end position="1151"/>
    </location>
</feature>
<dbReference type="EMBL" id="JAYKXP010000006">
    <property type="protein sequence ID" value="KAK7056996.1"/>
    <property type="molecule type" value="Genomic_DNA"/>
</dbReference>
<feature type="region of interest" description="Disordered" evidence="1">
    <location>
        <begin position="1010"/>
        <end position="1062"/>
    </location>
</feature>
<name>A0AAW0DVZ6_9AGAR</name>
<dbReference type="Proteomes" id="UP001383192">
    <property type="component" value="Unassembled WGS sequence"/>
</dbReference>
<evidence type="ECO:0008006" key="4">
    <source>
        <dbReference type="Google" id="ProtNLM"/>
    </source>
</evidence>
<protein>
    <recommendedName>
        <fullName evidence="4">Telomere-associated protein Rif1 N-terminal domain-containing protein</fullName>
    </recommendedName>
</protein>
<dbReference type="AlphaFoldDB" id="A0AAW0DVZ6"/>
<organism evidence="2 3">
    <name type="scientific">Paramarasmius palmivorus</name>
    <dbReference type="NCBI Taxonomy" id="297713"/>
    <lineage>
        <taxon>Eukaryota</taxon>
        <taxon>Fungi</taxon>
        <taxon>Dikarya</taxon>
        <taxon>Basidiomycota</taxon>
        <taxon>Agaricomycotina</taxon>
        <taxon>Agaricomycetes</taxon>
        <taxon>Agaricomycetidae</taxon>
        <taxon>Agaricales</taxon>
        <taxon>Marasmiineae</taxon>
        <taxon>Marasmiaceae</taxon>
        <taxon>Paramarasmius</taxon>
    </lineage>
</organism>
<reference evidence="2 3" key="1">
    <citation type="submission" date="2024-01" db="EMBL/GenBank/DDBJ databases">
        <title>A draft genome for a cacao thread blight-causing isolate of Paramarasmius palmivorus.</title>
        <authorList>
            <person name="Baruah I.K."/>
            <person name="Bukari Y."/>
            <person name="Amoako-Attah I."/>
            <person name="Meinhardt L.W."/>
            <person name="Bailey B.A."/>
            <person name="Cohen S.P."/>
        </authorList>
    </citation>
    <scope>NUCLEOTIDE SEQUENCE [LARGE SCALE GENOMIC DNA]</scope>
    <source>
        <strain evidence="2 3">GH-12</strain>
    </source>
</reference>
<proteinExistence type="predicted"/>